<dbReference type="InterPro" id="IPR001584">
    <property type="entry name" value="Integrase_cat-core"/>
</dbReference>
<keyword evidence="3" id="KW-1185">Reference proteome</keyword>
<dbReference type="PANTHER" id="PTHR46889">
    <property type="entry name" value="TRANSPOSASE INSF FOR INSERTION SEQUENCE IS3B-RELATED"/>
    <property type="match status" value="1"/>
</dbReference>
<comment type="caution">
    <text evidence="2">The sequence shown here is derived from an EMBL/GenBank/DDBJ whole genome shotgun (WGS) entry which is preliminary data.</text>
</comment>
<evidence type="ECO:0000259" key="1">
    <source>
        <dbReference type="Pfam" id="PF00665"/>
    </source>
</evidence>
<evidence type="ECO:0000313" key="2">
    <source>
        <dbReference type="EMBL" id="GAA2341537.1"/>
    </source>
</evidence>
<dbReference type="Pfam" id="PF00665">
    <property type="entry name" value="rve"/>
    <property type="match status" value="1"/>
</dbReference>
<organism evidence="2 3">
    <name type="scientific">Dactylosporangium salmoneum</name>
    <dbReference type="NCBI Taxonomy" id="53361"/>
    <lineage>
        <taxon>Bacteria</taxon>
        <taxon>Bacillati</taxon>
        <taxon>Actinomycetota</taxon>
        <taxon>Actinomycetes</taxon>
        <taxon>Micromonosporales</taxon>
        <taxon>Micromonosporaceae</taxon>
        <taxon>Dactylosporangium</taxon>
    </lineage>
</organism>
<reference evidence="2 3" key="1">
    <citation type="journal article" date="2019" name="Int. J. Syst. Evol. Microbiol.">
        <title>The Global Catalogue of Microorganisms (GCM) 10K type strain sequencing project: providing services to taxonomists for standard genome sequencing and annotation.</title>
        <authorList>
            <consortium name="The Broad Institute Genomics Platform"/>
            <consortium name="The Broad Institute Genome Sequencing Center for Infectious Disease"/>
            <person name="Wu L."/>
            <person name="Ma J."/>
        </authorList>
    </citation>
    <scope>NUCLEOTIDE SEQUENCE [LARGE SCALE GENOMIC DNA]</scope>
    <source>
        <strain evidence="2 3">JCM 3272</strain>
    </source>
</reference>
<dbReference type="PANTHER" id="PTHR46889:SF4">
    <property type="entry name" value="TRANSPOSASE INSO FOR INSERTION SEQUENCE ELEMENT IS911B-RELATED"/>
    <property type="match status" value="1"/>
</dbReference>
<dbReference type="Gene3D" id="3.30.420.10">
    <property type="entry name" value="Ribonuclease H-like superfamily/Ribonuclease H"/>
    <property type="match status" value="1"/>
</dbReference>
<name>A0ABN3G0B9_9ACTN</name>
<feature type="domain" description="Integrase catalytic" evidence="1">
    <location>
        <begin position="5"/>
        <end position="65"/>
    </location>
</feature>
<dbReference type="EMBL" id="BAAARV010000021">
    <property type="protein sequence ID" value="GAA2341537.1"/>
    <property type="molecule type" value="Genomic_DNA"/>
</dbReference>
<gene>
    <name evidence="2" type="ORF">GCM10010170_025100</name>
</gene>
<dbReference type="InterPro" id="IPR036397">
    <property type="entry name" value="RNaseH_sf"/>
</dbReference>
<dbReference type="InterPro" id="IPR050900">
    <property type="entry name" value="Transposase_IS3/IS150/IS904"/>
</dbReference>
<dbReference type="SUPFAM" id="SSF53098">
    <property type="entry name" value="Ribonuclease H-like"/>
    <property type="match status" value="1"/>
</dbReference>
<evidence type="ECO:0000313" key="3">
    <source>
        <dbReference type="Proteomes" id="UP001501444"/>
    </source>
</evidence>
<dbReference type="InterPro" id="IPR012337">
    <property type="entry name" value="RNaseH-like_sf"/>
</dbReference>
<sequence>MGVGAGWLFLATVIDIATRRLIGWSINTHMRSSLVVDALEAAIAARGGQVNGVIFHSDKGSPNTAAPPSPRSATGFKIEQPAHIATDLRQLNRWLAAQIRQGNTFHPSHPPASQQTPEQHDVLDNDAHRAYQYAAIERTNR</sequence>
<accession>A0ABN3G0B9</accession>
<proteinExistence type="predicted"/>
<protein>
    <recommendedName>
        <fullName evidence="1">Integrase catalytic domain-containing protein</fullName>
    </recommendedName>
</protein>
<dbReference type="Proteomes" id="UP001501444">
    <property type="component" value="Unassembled WGS sequence"/>
</dbReference>